<reference evidence="1" key="1">
    <citation type="submission" date="2022-06" db="EMBL/GenBank/DDBJ databases">
        <title>Phylogenomic reconstructions and comparative analyses of Kickxellomycotina fungi.</title>
        <authorList>
            <person name="Reynolds N.K."/>
            <person name="Stajich J.E."/>
            <person name="Barry K."/>
            <person name="Grigoriev I.V."/>
            <person name="Crous P."/>
            <person name="Smith M.E."/>
        </authorList>
    </citation>
    <scope>NUCLEOTIDE SEQUENCE</scope>
    <source>
        <strain evidence="1">RSA 2271</strain>
    </source>
</reference>
<comment type="caution">
    <text evidence="1">The sequence shown here is derived from an EMBL/GenBank/DDBJ whole genome shotgun (WGS) entry which is preliminary data.</text>
</comment>
<accession>A0ACC1HBS3</accession>
<proteinExistence type="predicted"/>
<feature type="non-terminal residue" evidence="1">
    <location>
        <position position="257"/>
    </location>
</feature>
<evidence type="ECO:0000313" key="2">
    <source>
        <dbReference type="Proteomes" id="UP001145114"/>
    </source>
</evidence>
<dbReference type="EMBL" id="JAMZIH010006342">
    <property type="protein sequence ID" value="KAJ1674024.1"/>
    <property type="molecule type" value="Genomic_DNA"/>
</dbReference>
<evidence type="ECO:0000313" key="1">
    <source>
        <dbReference type="EMBL" id="KAJ1674024.1"/>
    </source>
</evidence>
<gene>
    <name evidence="1" type="ORF">EV182_004121</name>
</gene>
<organism evidence="1 2">
    <name type="scientific">Spiromyces aspiralis</name>
    <dbReference type="NCBI Taxonomy" id="68401"/>
    <lineage>
        <taxon>Eukaryota</taxon>
        <taxon>Fungi</taxon>
        <taxon>Fungi incertae sedis</taxon>
        <taxon>Zoopagomycota</taxon>
        <taxon>Kickxellomycotina</taxon>
        <taxon>Kickxellomycetes</taxon>
        <taxon>Kickxellales</taxon>
        <taxon>Kickxellaceae</taxon>
        <taxon>Spiromyces</taxon>
    </lineage>
</organism>
<dbReference type="Proteomes" id="UP001145114">
    <property type="component" value="Unassembled WGS sequence"/>
</dbReference>
<name>A0ACC1HBS3_9FUNG</name>
<protein>
    <submittedName>
        <fullName evidence="1">Uncharacterized protein</fullName>
    </submittedName>
</protein>
<sequence length="257" mass="28670">MSYREPGATRNNGDEAPARLDQPQFEQWTPEMLERERARLDEATGITLTGKVTYDEDGFEDEDEFFNMTSPSANIKNVRNNVARNENSINDLVNMVSDEADEGSVNGASGSIKGRRLSRRLSKTPTAGRVVKHARTPSAELSVDETDVEPKTTRQSRRLSAITMLKDQGDTSRTADSEARENGHSADNTQQRPRSRQQAASYNNEDDDDDNPFWAKKVDNPRTMRRKTLAVASKPPSARSKRRMTAIPGSAEEQTPV</sequence>
<keyword evidence="2" id="KW-1185">Reference proteome</keyword>